<dbReference type="FunFam" id="2.40.30.170:FF:000010">
    <property type="entry name" value="Efflux RND transporter periplasmic adaptor subunit"/>
    <property type="match status" value="1"/>
</dbReference>
<evidence type="ECO:0000256" key="1">
    <source>
        <dbReference type="ARBA" id="ARBA00009477"/>
    </source>
</evidence>
<dbReference type="GO" id="GO:0015679">
    <property type="term" value="P:plasma membrane copper ion transport"/>
    <property type="evidence" value="ECO:0007669"/>
    <property type="project" value="TreeGrafter"/>
</dbReference>
<dbReference type="Gene3D" id="1.10.287.470">
    <property type="entry name" value="Helix hairpin bin"/>
    <property type="match status" value="1"/>
</dbReference>
<dbReference type="InterPro" id="IPR058647">
    <property type="entry name" value="BSH_CzcB-like"/>
</dbReference>
<evidence type="ECO:0000313" key="5">
    <source>
        <dbReference type="EMBL" id="QDV05209.1"/>
    </source>
</evidence>
<feature type="domain" description="CzcB-like barrel-sandwich hybrid" evidence="4">
    <location>
        <begin position="98"/>
        <end position="265"/>
    </location>
</feature>
<dbReference type="Gene3D" id="2.40.30.170">
    <property type="match status" value="1"/>
</dbReference>
<dbReference type="Pfam" id="PF25954">
    <property type="entry name" value="Beta-barrel_RND_2"/>
    <property type="match status" value="1"/>
</dbReference>
<dbReference type="SUPFAM" id="SSF111369">
    <property type="entry name" value="HlyD-like secretion proteins"/>
    <property type="match status" value="1"/>
</dbReference>
<dbReference type="GO" id="GO:0030313">
    <property type="term" value="C:cell envelope"/>
    <property type="evidence" value="ECO:0007669"/>
    <property type="project" value="TreeGrafter"/>
</dbReference>
<dbReference type="InterPro" id="IPR051909">
    <property type="entry name" value="MFP_Cation_Efflux"/>
</dbReference>
<dbReference type="Gene3D" id="2.40.50.100">
    <property type="match status" value="1"/>
</dbReference>
<feature type="domain" description="CusB-like beta-barrel" evidence="3">
    <location>
        <begin position="268"/>
        <end position="341"/>
    </location>
</feature>
<reference evidence="5 6" key="1">
    <citation type="submission" date="2019-02" db="EMBL/GenBank/DDBJ databases">
        <title>Deep-cultivation of Planctomycetes and their phenomic and genomic characterization uncovers novel biology.</title>
        <authorList>
            <person name="Wiegand S."/>
            <person name="Jogler M."/>
            <person name="Boedeker C."/>
            <person name="Pinto D."/>
            <person name="Vollmers J."/>
            <person name="Rivas-Marin E."/>
            <person name="Kohn T."/>
            <person name="Peeters S.H."/>
            <person name="Heuer A."/>
            <person name="Rast P."/>
            <person name="Oberbeckmann S."/>
            <person name="Bunk B."/>
            <person name="Jeske O."/>
            <person name="Meyerdierks A."/>
            <person name="Storesund J.E."/>
            <person name="Kallscheuer N."/>
            <person name="Luecker S."/>
            <person name="Lage O.M."/>
            <person name="Pohl T."/>
            <person name="Merkel B.J."/>
            <person name="Hornburger P."/>
            <person name="Mueller R.-W."/>
            <person name="Bruemmer F."/>
            <person name="Labrenz M."/>
            <person name="Spormann A.M."/>
            <person name="Op den Camp H."/>
            <person name="Overmann J."/>
            <person name="Amann R."/>
            <person name="Jetten M.S.M."/>
            <person name="Mascher T."/>
            <person name="Medema M.H."/>
            <person name="Devos D.P."/>
            <person name="Kaster A.-K."/>
            <person name="Ovreas L."/>
            <person name="Rohde M."/>
            <person name="Galperin M.Y."/>
            <person name="Jogler C."/>
        </authorList>
    </citation>
    <scope>NUCLEOTIDE SEQUENCE [LARGE SCALE GENOMIC DNA]</scope>
    <source>
        <strain evidence="5 6">Poly30</strain>
    </source>
</reference>
<dbReference type="Proteomes" id="UP000320390">
    <property type="component" value="Chromosome"/>
</dbReference>
<dbReference type="NCBIfam" id="TIGR01730">
    <property type="entry name" value="RND_mfp"/>
    <property type="match status" value="1"/>
</dbReference>
<dbReference type="RefSeq" id="WP_419190906.1">
    <property type="nucleotide sequence ID" value="NZ_CP036434.1"/>
</dbReference>
<dbReference type="GO" id="GO:0016020">
    <property type="term" value="C:membrane"/>
    <property type="evidence" value="ECO:0007669"/>
    <property type="project" value="InterPro"/>
</dbReference>
<evidence type="ECO:0000313" key="6">
    <source>
        <dbReference type="Proteomes" id="UP000320390"/>
    </source>
</evidence>
<gene>
    <name evidence="5" type="primary">czcB</name>
    <name evidence="5" type="ORF">Poly30_07050</name>
</gene>
<evidence type="ECO:0000259" key="3">
    <source>
        <dbReference type="Pfam" id="PF25954"/>
    </source>
</evidence>
<dbReference type="GO" id="GO:0060003">
    <property type="term" value="P:copper ion export"/>
    <property type="evidence" value="ECO:0007669"/>
    <property type="project" value="TreeGrafter"/>
</dbReference>
<dbReference type="PANTHER" id="PTHR30097">
    <property type="entry name" value="CATION EFFLUX SYSTEM PROTEIN CUSB"/>
    <property type="match status" value="1"/>
</dbReference>
<sequence>MNQIIRAIAPTTSHPRWKPAGLLITLLITLPCLACGSADEPETPASAGSEGEERAPRFELRRAALENLRLQTVEVGPQVLTGKRTYPGVVRYKESARAHLVSQVEGVVRNIDVRVGQRVGSTTQVCTLDSRELGQARARFLEALSLADFKEKMFSAEADLWAKKITSRDSYMRAEQDQTEARLSLVTAEQALRSLGLEDGELDRLRGRSSSDASGRVEATGPMGFEDRSLSQIQYTSPMDGEVIDVLVSRGEAVSPGQGILQVADLSTVWIDTRVPAHDLAVLEIGNPVHVRWAAAGASQESQLMYIAPEVDASSQTALVRIELPNPGGTWRPGLFVSVDAEVQRELVDLAVPTEALVADPDVPGTFLVFVQLKQGEYEATPITVLRTDGGFAAIEGNLHAGDRVVIGDTLFLKAVWLGEGGMEE</sequence>
<keyword evidence="2" id="KW-0813">Transport</keyword>
<comment type="similarity">
    <text evidence="1">Belongs to the membrane fusion protein (MFP) (TC 8.A.1) family.</text>
</comment>
<evidence type="ECO:0000259" key="4">
    <source>
        <dbReference type="Pfam" id="PF25973"/>
    </source>
</evidence>
<dbReference type="PANTHER" id="PTHR30097:SF4">
    <property type="entry name" value="SLR6042 PROTEIN"/>
    <property type="match status" value="1"/>
</dbReference>
<proteinExistence type="inferred from homology"/>
<organism evidence="5 6">
    <name type="scientific">Saltatorellus ferox</name>
    <dbReference type="NCBI Taxonomy" id="2528018"/>
    <lineage>
        <taxon>Bacteria</taxon>
        <taxon>Pseudomonadati</taxon>
        <taxon>Planctomycetota</taxon>
        <taxon>Planctomycetia</taxon>
        <taxon>Planctomycetia incertae sedis</taxon>
        <taxon>Saltatorellus</taxon>
    </lineage>
</organism>
<dbReference type="InterPro" id="IPR006143">
    <property type="entry name" value="RND_pump_MFP"/>
</dbReference>
<dbReference type="GO" id="GO:0022857">
    <property type="term" value="F:transmembrane transporter activity"/>
    <property type="evidence" value="ECO:0007669"/>
    <property type="project" value="InterPro"/>
</dbReference>
<dbReference type="AlphaFoldDB" id="A0A518EM91"/>
<keyword evidence="6" id="KW-1185">Reference proteome</keyword>
<dbReference type="Gene3D" id="2.40.420.20">
    <property type="match status" value="1"/>
</dbReference>
<dbReference type="EMBL" id="CP036434">
    <property type="protein sequence ID" value="QDV05209.1"/>
    <property type="molecule type" value="Genomic_DNA"/>
</dbReference>
<dbReference type="Pfam" id="PF25973">
    <property type="entry name" value="BSH_CzcB"/>
    <property type="match status" value="1"/>
</dbReference>
<accession>A0A518EM91</accession>
<dbReference type="InterPro" id="IPR058792">
    <property type="entry name" value="Beta-barrel_RND_2"/>
</dbReference>
<protein>
    <submittedName>
        <fullName evidence="5">Cobalt-zinc-cadmium resistance protein CzcB</fullName>
    </submittedName>
</protein>
<name>A0A518EM91_9BACT</name>
<evidence type="ECO:0000256" key="2">
    <source>
        <dbReference type="ARBA" id="ARBA00022448"/>
    </source>
</evidence>